<organism evidence="1">
    <name type="scientific">viral metagenome</name>
    <dbReference type="NCBI Taxonomy" id="1070528"/>
    <lineage>
        <taxon>unclassified sequences</taxon>
        <taxon>metagenomes</taxon>
        <taxon>organismal metagenomes</taxon>
    </lineage>
</organism>
<proteinExistence type="predicted"/>
<dbReference type="InterPro" id="IPR044925">
    <property type="entry name" value="His-Me_finger_sf"/>
</dbReference>
<dbReference type="SUPFAM" id="SSF54060">
    <property type="entry name" value="His-Me finger endonucleases"/>
    <property type="match status" value="1"/>
</dbReference>
<dbReference type="EMBL" id="MN739154">
    <property type="protein sequence ID" value="QHS90937.1"/>
    <property type="molecule type" value="Genomic_DNA"/>
</dbReference>
<protein>
    <recommendedName>
        <fullName evidence="2">HNH nuclease domain-containing protein</fullName>
    </recommendedName>
</protein>
<accession>A0A6C0BF55</accession>
<evidence type="ECO:0000313" key="1">
    <source>
        <dbReference type="EMBL" id="QHS90937.1"/>
    </source>
</evidence>
<dbReference type="AlphaFoldDB" id="A0A6C0BF55"/>
<name>A0A6C0BF55_9ZZZZ</name>
<sequence length="237" mass="27561">MENSIQETICVTVQRAGRPGSPIVYTHVVYNDKEYTIMKIKHNDIYVKAMIDTEDFIKVKDYTWHYIASGYIGHTFKDDNKRKVLYLHNFIMDRLVFPGKGSKESIDHISRNGLDNRKENLHLITQSAQNINQKQKERRIELPADSGVTVDEIPKHVWYIKANGAHGDRFGIDLKTEGIKWKTTSAKNVSLQDKLQSAKEQLEKYYLQFPYLNPHGDDKNKEMEDLMKSYQEIIGLI</sequence>
<evidence type="ECO:0008006" key="2">
    <source>
        <dbReference type="Google" id="ProtNLM"/>
    </source>
</evidence>
<dbReference type="Gene3D" id="3.90.75.20">
    <property type="match status" value="1"/>
</dbReference>
<reference evidence="1" key="1">
    <citation type="journal article" date="2020" name="Nature">
        <title>Giant virus diversity and host interactions through global metagenomics.</title>
        <authorList>
            <person name="Schulz F."/>
            <person name="Roux S."/>
            <person name="Paez-Espino D."/>
            <person name="Jungbluth S."/>
            <person name="Walsh D.A."/>
            <person name="Denef V.J."/>
            <person name="McMahon K.D."/>
            <person name="Konstantinidis K.T."/>
            <person name="Eloe-Fadrosh E.A."/>
            <person name="Kyrpides N.C."/>
            <person name="Woyke T."/>
        </authorList>
    </citation>
    <scope>NUCLEOTIDE SEQUENCE</scope>
    <source>
        <strain evidence="1">GVMAG-M-3300013004-44</strain>
    </source>
</reference>